<protein>
    <recommendedName>
        <fullName evidence="3">Reverse transcriptase</fullName>
    </recommendedName>
</protein>
<accession>A0AAV3S1A1</accession>
<proteinExistence type="predicted"/>
<evidence type="ECO:0000313" key="2">
    <source>
        <dbReference type="Proteomes" id="UP001454036"/>
    </source>
</evidence>
<dbReference type="AlphaFoldDB" id="A0AAV3S1A1"/>
<evidence type="ECO:0008006" key="3">
    <source>
        <dbReference type="Google" id="ProtNLM"/>
    </source>
</evidence>
<dbReference type="EMBL" id="BAABME010014798">
    <property type="protein sequence ID" value="GAA0187509.1"/>
    <property type="molecule type" value="Genomic_DNA"/>
</dbReference>
<evidence type="ECO:0000313" key="1">
    <source>
        <dbReference type="EMBL" id="GAA0187509.1"/>
    </source>
</evidence>
<comment type="caution">
    <text evidence="1">The sequence shown here is derived from an EMBL/GenBank/DDBJ whole genome shotgun (WGS) entry which is preliminary data.</text>
</comment>
<keyword evidence="2" id="KW-1185">Reference proteome</keyword>
<dbReference type="Proteomes" id="UP001454036">
    <property type="component" value="Unassembled WGS sequence"/>
</dbReference>
<gene>
    <name evidence="1" type="ORF">LIER_34797</name>
</gene>
<name>A0AAV3S1A1_LITER</name>
<sequence>MLREAEERKGLSRIKISRESPSINHILFSDGTMIFCKASRSEGGRDYVHIGSLRRGVGAEGKLMSQAVKEVMVKSVTLAIPIFVMNCFKLPYGITDNLNNSMAKFYWGNMEGGRVSIGSRGVSFVRKRVRVDFVLRILNKEPWVPRDSDCFLHGERADKLRWVSQLMQGGECNKEAMETVVEGEDVHRVLAIPLSRRGVEDRLIWSHTRCGNYLTCSGYKCARKMKRDGELRGKV</sequence>
<reference evidence="1 2" key="1">
    <citation type="submission" date="2024-01" db="EMBL/GenBank/DDBJ databases">
        <title>The complete chloroplast genome sequence of Lithospermum erythrorhizon: insights into the phylogenetic relationship among Boraginaceae species and the maternal lineages of purple gromwells.</title>
        <authorList>
            <person name="Okada T."/>
            <person name="Watanabe K."/>
        </authorList>
    </citation>
    <scope>NUCLEOTIDE SEQUENCE [LARGE SCALE GENOMIC DNA]</scope>
</reference>
<organism evidence="1 2">
    <name type="scientific">Lithospermum erythrorhizon</name>
    <name type="common">Purple gromwell</name>
    <name type="synonym">Lithospermum officinale var. erythrorhizon</name>
    <dbReference type="NCBI Taxonomy" id="34254"/>
    <lineage>
        <taxon>Eukaryota</taxon>
        <taxon>Viridiplantae</taxon>
        <taxon>Streptophyta</taxon>
        <taxon>Embryophyta</taxon>
        <taxon>Tracheophyta</taxon>
        <taxon>Spermatophyta</taxon>
        <taxon>Magnoliopsida</taxon>
        <taxon>eudicotyledons</taxon>
        <taxon>Gunneridae</taxon>
        <taxon>Pentapetalae</taxon>
        <taxon>asterids</taxon>
        <taxon>lamiids</taxon>
        <taxon>Boraginales</taxon>
        <taxon>Boraginaceae</taxon>
        <taxon>Boraginoideae</taxon>
        <taxon>Lithospermeae</taxon>
        <taxon>Lithospermum</taxon>
    </lineage>
</organism>